<feature type="domain" description="Transglycosylase SLT" evidence="2">
    <location>
        <begin position="261"/>
        <end position="412"/>
    </location>
</feature>
<comment type="caution">
    <text evidence="3">The sequence shown here is derived from an EMBL/GenBank/DDBJ whole genome shotgun (WGS) entry which is preliminary data.</text>
</comment>
<keyword evidence="1" id="KW-0175">Coiled coil</keyword>
<dbReference type="Gene3D" id="6.10.250.3150">
    <property type="match status" value="1"/>
</dbReference>
<protein>
    <recommendedName>
        <fullName evidence="2">Transglycosylase SLT domain-containing protein</fullName>
    </recommendedName>
</protein>
<dbReference type="Pfam" id="PF13406">
    <property type="entry name" value="SLT_2"/>
    <property type="match status" value="1"/>
</dbReference>
<dbReference type="Proteomes" id="UP000177232">
    <property type="component" value="Unassembled WGS sequence"/>
</dbReference>
<dbReference type="InterPro" id="IPR023346">
    <property type="entry name" value="Lysozyme-like_dom_sf"/>
</dbReference>
<dbReference type="STRING" id="1798496.A3C94_00135"/>
<evidence type="ECO:0000313" key="4">
    <source>
        <dbReference type="Proteomes" id="UP000177232"/>
    </source>
</evidence>
<evidence type="ECO:0000259" key="2">
    <source>
        <dbReference type="Pfam" id="PF13406"/>
    </source>
</evidence>
<organism evidence="3 4">
    <name type="scientific">Candidatus Kaiserbacteria bacterium RIFCSPHIGHO2_02_FULL_55_17</name>
    <dbReference type="NCBI Taxonomy" id="1798496"/>
    <lineage>
        <taxon>Bacteria</taxon>
        <taxon>Candidatus Kaiseribacteriota</taxon>
    </lineage>
</organism>
<dbReference type="Gene3D" id="1.10.530.10">
    <property type="match status" value="1"/>
</dbReference>
<sequence length="453" mass="48754">MFRRAVITLFLFVAVCGGGFVFYQHSAQAQDLTPEERAALEAQYDELQREIAAQQQIIKDTQARKNTLQGDVTLLNAKIKAAQAQIDAKNIIIKQLSAQIVKKNAVIGQLSERIERGKESLASVLRQTQMLDDYSIVSVALGSQNVSEFFKDLDAFATIKTDLQKLFAEIRTAKAQTESEKADLAAKQNQTVDARYEVQTQQKQIAGDKTQKQQLLAITANQEVQYKKVLAERQAKAAAIRAALFPLRDAAAIQFGDALSYAQIAQKTTGVAPALVLAVLTQESNLGVNVGQCYLTNDATGAGIGKNTGKSFAKVMSPTRDVPPFLDLALTLGFDPHRQVVSCPIASAGGWGGAMGPSQFIPSTWKLYADRVARANGKETANPWDPKDAITATSFLLADNGASAGGYSAQFTAAARYYAGWAGASSSAGRTYANQVMAKVASIQSNIDFLSNN</sequence>
<dbReference type="AlphaFoldDB" id="A0A1F6DTD8"/>
<dbReference type="EMBL" id="MFLJ01000013">
    <property type="protein sequence ID" value="OGG64709.1"/>
    <property type="molecule type" value="Genomic_DNA"/>
</dbReference>
<dbReference type="SUPFAM" id="SSF53955">
    <property type="entry name" value="Lysozyme-like"/>
    <property type="match status" value="1"/>
</dbReference>
<reference evidence="3 4" key="1">
    <citation type="journal article" date="2016" name="Nat. Commun.">
        <title>Thousands of microbial genomes shed light on interconnected biogeochemical processes in an aquifer system.</title>
        <authorList>
            <person name="Anantharaman K."/>
            <person name="Brown C.T."/>
            <person name="Hug L.A."/>
            <person name="Sharon I."/>
            <person name="Castelle C.J."/>
            <person name="Probst A.J."/>
            <person name="Thomas B.C."/>
            <person name="Singh A."/>
            <person name="Wilkins M.J."/>
            <person name="Karaoz U."/>
            <person name="Brodie E.L."/>
            <person name="Williams K.H."/>
            <person name="Hubbard S.S."/>
            <person name="Banfield J.F."/>
        </authorList>
    </citation>
    <scope>NUCLEOTIDE SEQUENCE [LARGE SCALE GENOMIC DNA]</scope>
</reference>
<gene>
    <name evidence="3" type="ORF">A3C94_00135</name>
</gene>
<accession>A0A1F6DTD8</accession>
<name>A0A1F6DTD8_9BACT</name>
<evidence type="ECO:0000256" key="1">
    <source>
        <dbReference type="SAM" id="Coils"/>
    </source>
</evidence>
<proteinExistence type="predicted"/>
<dbReference type="InterPro" id="IPR031304">
    <property type="entry name" value="SLT_2"/>
</dbReference>
<evidence type="ECO:0000313" key="3">
    <source>
        <dbReference type="EMBL" id="OGG64709.1"/>
    </source>
</evidence>
<feature type="coiled-coil region" evidence="1">
    <location>
        <begin position="37"/>
        <end position="99"/>
    </location>
</feature>